<dbReference type="PROSITE" id="PS00211">
    <property type="entry name" value="ABC_TRANSPORTER_1"/>
    <property type="match status" value="1"/>
</dbReference>
<comment type="similarity">
    <text evidence="1">Belongs to the ABC transporter superfamily.</text>
</comment>
<evidence type="ECO:0000256" key="6">
    <source>
        <dbReference type="ARBA" id="ARBA00022967"/>
    </source>
</evidence>
<dbReference type="RefSeq" id="WP_145635364.1">
    <property type="nucleotide sequence ID" value="NZ_VIWP01000002.1"/>
</dbReference>
<dbReference type="InterPro" id="IPR003593">
    <property type="entry name" value="AAA+_ATPase"/>
</dbReference>
<dbReference type="InterPro" id="IPR050093">
    <property type="entry name" value="ABC_SmlMolc_Importer"/>
</dbReference>
<keyword evidence="2" id="KW-0813">Transport</keyword>
<sequence>MEVTVNNIRKEFERFPALNDVSLKIASGELIALLGPSGSGKTTLLRLIAGLDFPTAGQILFGDEDASHHSVQDRNVGFVFQHYALFRHMTVADNIGFGLKVRPSATRPAKAEIRRRVSELLDMVQLSGLEKRYPNQLSGGQRQRVALARAMAIEPRILLLDEPFGALDAKVRKELRRWLREFHDRTGHTTVFVTHDQEEALELADRVVVMSQGKIEQVGSADDVYDRPQSPFVFSFIGESSHLPVSVKEGTVLFQGEPIGISEAGQGEGDLFFRPEDVALVDEKDALCGKVTASRRLAGTRIAEIDIANDGHAPYHVEVEVPLHAAVELGSEVRFRPTRWKVFAK</sequence>
<dbReference type="SUPFAM" id="SSF52540">
    <property type="entry name" value="P-loop containing nucleoside triphosphate hydrolases"/>
    <property type="match status" value="1"/>
</dbReference>
<dbReference type="InterPro" id="IPR003439">
    <property type="entry name" value="ABC_transporter-like_ATP-bd"/>
</dbReference>
<dbReference type="GO" id="GO:0016887">
    <property type="term" value="F:ATP hydrolysis activity"/>
    <property type="evidence" value="ECO:0007669"/>
    <property type="project" value="InterPro"/>
</dbReference>
<dbReference type="InterPro" id="IPR024765">
    <property type="entry name" value="TOBE-like"/>
</dbReference>
<dbReference type="Pfam" id="PF12857">
    <property type="entry name" value="TOBE_3"/>
    <property type="match status" value="1"/>
</dbReference>
<comment type="caution">
    <text evidence="10">The sequence shown here is derived from an EMBL/GenBank/DDBJ whole genome shotgun (WGS) entry which is preliminary data.</text>
</comment>
<dbReference type="PANTHER" id="PTHR42781:SF4">
    <property type="entry name" value="SPERMIDINE_PUTRESCINE IMPORT ATP-BINDING PROTEIN POTA"/>
    <property type="match status" value="1"/>
</dbReference>
<dbReference type="GO" id="GO:0005524">
    <property type="term" value="F:ATP binding"/>
    <property type="evidence" value="ECO:0007669"/>
    <property type="project" value="UniProtKB-KW"/>
</dbReference>
<dbReference type="SMART" id="SM00382">
    <property type="entry name" value="AAA"/>
    <property type="match status" value="1"/>
</dbReference>
<dbReference type="GO" id="GO:0015419">
    <property type="term" value="F:ABC-type sulfate transporter activity"/>
    <property type="evidence" value="ECO:0007669"/>
    <property type="project" value="InterPro"/>
</dbReference>
<dbReference type="InterPro" id="IPR005666">
    <property type="entry name" value="Sulph_transpt1"/>
</dbReference>
<accession>A0A561R3A5</accession>
<evidence type="ECO:0000256" key="1">
    <source>
        <dbReference type="ARBA" id="ARBA00005417"/>
    </source>
</evidence>
<evidence type="ECO:0000256" key="5">
    <source>
        <dbReference type="ARBA" id="ARBA00022840"/>
    </source>
</evidence>
<keyword evidence="5 10" id="KW-0067">ATP-binding</keyword>
<organism evidence="10 11">
    <name type="scientific">Neorhizobium alkalisoli</name>
    <dbReference type="NCBI Taxonomy" id="528178"/>
    <lineage>
        <taxon>Bacteria</taxon>
        <taxon>Pseudomonadati</taxon>
        <taxon>Pseudomonadota</taxon>
        <taxon>Alphaproteobacteria</taxon>
        <taxon>Hyphomicrobiales</taxon>
        <taxon>Rhizobiaceae</taxon>
        <taxon>Rhizobium/Agrobacterium group</taxon>
        <taxon>Neorhizobium</taxon>
    </lineage>
</organism>
<dbReference type="PROSITE" id="PS50893">
    <property type="entry name" value="ABC_TRANSPORTER_2"/>
    <property type="match status" value="1"/>
</dbReference>
<keyword evidence="6" id="KW-1278">Translocase</keyword>
<evidence type="ECO:0000256" key="3">
    <source>
        <dbReference type="ARBA" id="ARBA00022475"/>
    </source>
</evidence>
<evidence type="ECO:0000256" key="4">
    <source>
        <dbReference type="ARBA" id="ARBA00022741"/>
    </source>
</evidence>
<evidence type="ECO:0000313" key="10">
    <source>
        <dbReference type="EMBL" id="TWF57110.1"/>
    </source>
</evidence>
<keyword evidence="7" id="KW-0764">Sulfate transport</keyword>
<keyword evidence="3" id="KW-1003">Cell membrane</keyword>
<keyword evidence="11" id="KW-1185">Reference proteome</keyword>
<dbReference type="Gene3D" id="3.40.50.300">
    <property type="entry name" value="P-loop containing nucleotide triphosphate hydrolases"/>
    <property type="match status" value="1"/>
</dbReference>
<dbReference type="AlphaFoldDB" id="A0A561R3A5"/>
<evidence type="ECO:0000259" key="9">
    <source>
        <dbReference type="PROSITE" id="PS50893"/>
    </source>
</evidence>
<name>A0A561R3A5_9HYPH</name>
<evidence type="ECO:0000256" key="7">
    <source>
        <dbReference type="ARBA" id="ARBA00023032"/>
    </source>
</evidence>
<keyword evidence="8" id="KW-0472">Membrane</keyword>
<gene>
    <name evidence="10" type="ORF">FHW37_102750</name>
</gene>
<evidence type="ECO:0000313" key="11">
    <source>
        <dbReference type="Proteomes" id="UP000320653"/>
    </source>
</evidence>
<evidence type="ECO:0000256" key="2">
    <source>
        <dbReference type="ARBA" id="ARBA00022448"/>
    </source>
</evidence>
<reference evidence="10 11" key="1">
    <citation type="submission" date="2019-06" db="EMBL/GenBank/DDBJ databases">
        <title>Sorghum-associated microbial communities from plants grown in Nebraska, USA.</title>
        <authorList>
            <person name="Schachtman D."/>
        </authorList>
    </citation>
    <scope>NUCLEOTIDE SEQUENCE [LARGE SCALE GENOMIC DNA]</scope>
    <source>
        <strain evidence="10 11">1225</strain>
    </source>
</reference>
<dbReference type="InterPro" id="IPR008995">
    <property type="entry name" value="Mo/tungstate-bd_C_term_dom"/>
</dbReference>
<dbReference type="SUPFAM" id="SSF50331">
    <property type="entry name" value="MOP-like"/>
    <property type="match status" value="1"/>
</dbReference>
<feature type="domain" description="ABC transporter" evidence="9">
    <location>
        <begin position="3"/>
        <end position="237"/>
    </location>
</feature>
<protein>
    <submittedName>
        <fullName evidence="10">Sulfate transport system ATP-binding protein</fullName>
    </submittedName>
</protein>
<dbReference type="FunFam" id="3.40.50.300:FF:000227">
    <property type="entry name" value="Sulfate/thiosulfate import ATP-binding protein CysA"/>
    <property type="match status" value="1"/>
</dbReference>
<dbReference type="InterPro" id="IPR027417">
    <property type="entry name" value="P-loop_NTPase"/>
</dbReference>
<dbReference type="GO" id="GO:0043190">
    <property type="term" value="C:ATP-binding cassette (ABC) transporter complex"/>
    <property type="evidence" value="ECO:0007669"/>
    <property type="project" value="InterPro"/>
</dbReference>
<dbReference type="EMBL" id="VIWP01000002">
    <property type="protein sequence ID" value="TWF57110.1"/>
    <property type="molecule type" value="Genomic_DNA"/>
</dbReference>
<keyword evidence="4" id="KW-0547">Nucleotide-binding</keyword>
<evidence type="ECO:0000256" key="8">
    <source>
        <dbReference type="ARBA" id="ARBA00023136"/>
    </source>
</evidence>
<dbReference type="OrthoDB" id="9802264at2"/>
<proteinExistence type="inferred from homology"/>
<dbReference type="Pfam" id="PF00005">
    <property type="entry name" value="ABC_tran"/>
    <property type="match status" value="1"/>
</dbReference>
<dbReference type="InterPro" id="IPR017871">
    <property type="entry name" value="ABC_transporter-like_CS"/>
</dbReference>
<dbReference type="PANTHER" id="PTHR42781">
    <property type="entry name" value="SPERMIDINE/PUTRESCINE IMPORT ATP-BINDING PROTEIN POTA"/>
    <property type="match status" value="1"/>
</dbReference>
<dbReference type="Proteomes" id="UP000320653">
    <property type="component" value="Unassembled WGS sequence"/>
</dbReference>
<dbReference type="CDD" id="cd03296">
    <property type="entry name" value="ABC_CysA_sulfate_importer"/>
    <property type="match status" value="1"/>
</dbReference>
<dbReference type="NCBIfam" id="TIGR00968">
    <property type="entry name" value="3a0106s01"/>
    <property type="match status" value="1"/>
</dbReference>